<dbReference type="InterPro" id="IPR022324">
    <property type="entry name" value="Bacilysin_exporter_BacE_put"/>
</dbReference>
<dbReference type="InterPro" id="IPR020846">
    <property type="entry name" value="MFS_dom"/>
</dbReference>
<accession>M8DC08</accession>
<dbReference type="PANTHER" id="PTHR43266:SF2">
    <property type="entry name" value="MAJOR FACILITATOR SUPERFAMILY (MFS) PROFILE DOMAIN-CONTAINING PROTEIN"/>
    <property type="match status" value="1"/>
</dbReference>
<keyword evidence="5 7" id="KW-1133">Transmembrane helix</keyword>
<evidence type="ECO:0000256" key="3">
    <source>
        <dbReference type="ARBA" id="ARBA00022475"/>
    </source>
</evidence>
<evidence type="ECO:0000256" key="2">
    <source>
        <dbReference type="ARBA" id="ARBA00022448"/>
    </source>
</evidence>
<dbReference type="InterPro" id="IPR036259">
    <property type="entry name" value="MFS_trans_sf"/>
</dbReference>
<keyword evidence="4 7" id="KW-0812">Transmembrane</keyword>
<evidence type="ECO:0000256" key="1">
    <source>
        <dbReference type="ARBA" id="ARBA00004651"/>
    </source>
</evidence>
<keyword evidence="10" id="KW-1185">Reference proteome</keyword>
<organism evidence="9 10">
    <name type="scientific">Brevibacillus borstelensis AK1</name>
    <dbReference type="NCBI Taxonomy" id="1300222"/>
    <lineage>
        <taxon>Bacteria</taxon>
        <taxon>Bacillati</taxon>
        <taxon>Bacillota</taxon>
        <taxon>Bacilli</taxon>
        <taxon>Bacillales</taxon>
        <taxon>Paenibacillaceae</taxon>
        <taxon>Brevibacillus</taxon>
    </lineage>
</organism>
<dbReference type="PROSITE" id="PS50850">
    <property type="entry name" value="MFS"/>
    <property type="match status" value="1"/>
</dbReference>
<keyword evidence="3" id="KW-1003">Cell membrane</keyword>
<dbReference type="PATRIC" id="fig|1300222.3.peg.4226"/>
<comment type="caution">
    <text evidence="9">The sequence shown here is derived from an EMBL/GenBank/DDBJ whole genome shotgun (WGS) entry which is preliminary data.</text>
</comment>
<protein>
    <submittedName>
        <fullName evidence="9">Major facilitator superfamily protein</fullName>
    </submittedName>
</protein>
<dbReference type="Gene3D" id="1.20.1250.20">
    <property type="entry name" value="MFS general substrate transporter like domains"/>
    <property type="match status" value="1"/>
</dbReference>
<reference evidence="9 10" key="1">
    <citation type="submission" date="2013-03" db="EMBL/GenBank/DDBJ databases">
        <title>Assembly of a new bacterial strain Brevibacillus borstelensis AK1.</title>
        <authorList>
            <person name="Rajan I."/>
            <person name="PoliReddy D."/>
            <person name="Sugumar T."/>
            <person name="Rathinam K."/>
            <person name="Alqarawi S."/>
            <person name="Khalil A.B."/>
            <person name="Sivakumar N."/>
        </authorList>
    </citation>
    <scope>NUCLEOTIDE SEQUENCE [LARGE SCALE GENOMIC DNA]</scope>
    <source>
        <strain evidence="9 10">AK1</strain>
    </source>
</reference>
<dbReference type="PRINTS" id="PR01988">
    <property type="entry name" value="EXPORTERBACE"/>
</dbReference>
<sequence length="205" mass="22509">MGNWRTYSLLLCGIGVSYLGNWIYLVALNIFILDMTGSAAAVAGIYIVGPVARLLTQFWAGSLIDRVNRRKLMIYSDVARGALVLLIPLLSSVWVVYAILFIANVAGSFFGPSSTYYVTKLVTPEERRRFNSIMSMLNAGAFLIGPAIAGVLIATTGTSLCIFINGITFFFCAALIALLPDVSDEALQRRQPLSWNMIVNDWRIV</sequence>
<feature type="domain" description="Major facilitator superfamily (MFS) profile" evidence="8">
    <location>
        <begin position="6"/>
        <end position="205"/>
    </location>
</feature>
<dbReference type="EMBL" id="APBN01000011">
    <property type="protein sequence ID" value="EMT50943.1"/>
    <property type="molecule type" value="Genomic_DNA"/>
</dbReference>
<name>M8DC08_9BACL</name>
<dbReference type="Proteomes" id="UP000012081">
    <property type="component" value="Unassembled WGS sequence"/>
</dbReference>
<keyword evidence="6 7" id="KW-0472">Membrane</keyword>
<feature type="transmembrane region" description="Helical" evidence="7">
    <location>
        <begin position="160"/>
        <end position="179"/>
    </location>
</feature>
<feature type="transmembrane region" description="Helical" evidence="7">
    <location>
        <begin position="130"/>
        <end position="153"/>
    </location>
</feature>
<dbReference type="GO" id="GO:0022857">
    <property type="term" value="F:transmembrane transporter activity"/>
    <property type="evidence" value="ECO:0007669"/>
    <property type="project" value="InterPro"/>
</dbReference>
<dbReference type="CDD" id="cd06173">
    <property type="entry name" value="MFS_MefA_like"/>
    <property type="match status" value="1"/>
</dbReference>
<evidence type="ECO:0000259" key="8">
    <source>
        <dbReference type="PROSITE" id="PS50850"/>
    </source>
</evidence>
<comment type="subcellular location">
    <subcellularLocation>
        <location evidence="1">Cell membrane</location>
        <topology evidence="1">Multi-pass membrane protein</topology>
    </subcellularLocation>
</comment>
<evidence type="ECO:0000313" key="10">
    <source>
        <dbReference type="Proteomes" id="UP000012081"/>
    </source>
</evidence>
<evidence type="ECO:0000256" key="5">
    <source>
        <dbReference type="ARBA" id="ARBA00022989"/>
    </source>
</evidence>
<proteinExistence type="predicted"/>
<evidence type="ECO:0000313" key="9">
    <source>
        <dbReference type="EMBL" id="EMT50943.1"/>
    </source>
</evidence>
<dbReference type="RefSeq" id="WP_003390475.1">
    <property type="nucleotide sequence ID" value="NZ_APBN01000011.1"/>
</dbReference>
<feature type="transmembrane region" description="Helical" evidence="7">
    <location>
        <begin position="82"/>
        <end position="110"/>
    </location>
</feature>
<evidence type="ECO:0000256" key="4">
    <source>
        <dbReference type="ARBA" id="ARBA00022692"/>
    </source>
</evidence>
<evidence type="ECO:0000256" key="7">
    <source>
        <dbReference type="SAM" id="Phobius"/>
    </source>
</evidence>
<dbReference type="SUPFAM" id="SSF103473">
    <property type="entry name" value="MFS general substrate transporter"/>
    <property type="match status" value="1"/>
</dbReference>
<dbReference type="GO" id="GO:0005886">
    <property type="term" value="C:plasma membrane"/>
    <property type="evidence" value="ECO:0007669"/>
    <property type="project" value="UniProtKB-SubCell"/>
</dbReference>
<dbReference type="STRING" id="1300222.I532_20096"/>
<feature type="transmembrane region" description="Helical" evidence="7">
    <location>
        <begin position="39"/>
        <end position="61"/>
    </location>
</feature>
<keyword evidence="2" id="KW-0813">Transport</keyword>
<dbReference type="InterPro" id="IPR011701">
    <property type="entry name" value="MFS"/>
</dbReference>
<dbReference type="AlphaFoldDB" id="M8DC08"/>
<feature type="transmembrane region" description="Helical" evidence="7">
    <location>
        <begin position="7"/>
        <end position="33"/>
    </location>
</feature>
<gene>
    <name evidence="9" type="ORF">I532_20096</name>
</gene>
<evidence type="ECO:0000256" key="6">
    <source>
        <dbReference type="ARBA" id="ARBA00023136"/>
    </source>
</evidence>
<dbReference type="Pfam" id="PF07690">
    <property type="entry name" value="MFS_1"/>
    <property type="match status" value="1"/>
</dbReference>
<dbReference type="PANTHER" id="PTHR43266">
    <property type="entry name" value="MACROLIDE-EFFLUX PROTEIN"/>
    <property type="match status" value="1"/>
</dbReference>